<organism evidence="1 2">
    <name type="scientific">Hominisplanchenecus murintestinalis</name>
    <dbReference type="NCBI Taxonomy" id="2941517"/>
    <lineage>
        <taxon>Bacteria</taxon>
        <taxon>Bacillati</taxon>
        <taxon>Bacillota</taxon>
        <taxon>Clostridia</taxon>
        <taxon>Lachnospirales</taxon>
        <taxon>Lachnospiraceae</taxon>
        <taxon>Hominisplanchenecus</taxon>
    </lineage>
</organism>
<protein>
    <submittedName>
        <fullName evidence="1">Uncharacterized protein</fullName>
    </submittedName>
</protein>
<gene>
    <name evidence="1" type="ORF">E5357_13235</name>
</gene>
<keyword evidence="2" id="KW-1185">Reference proteome</keyword>
<dbReference type="EMBL" id="SRZB01000035">
    <property type="protein sequence ID" value="TGX97240.1"/>
    <property type="molecule type" value="Genomic_DNA"/>
</dbReference>
<sequence length="70" mass="8017">MIKIAVCDDEAYMTDILDEKITEFFEKENIAADIFHFSDGDALLQAGEGMDVILQQKDNDGYRRQHTVFS</sequence>
<evidence type="ECO:0000313" key="1">
    <source>
        <dbReference type="EMBL" id="TGX97240.1"/>
    </source>
</evidence>
<accession>A0AC61QX64</accession>
<comment type="caution">
    <text evidence="1">The sequence shown here is derived from an EMBL/GenBank/DDBJ whole genome shotgun (WGS) entry which is preliminary data.</text>
</comment>
<evidence type="ECO:0000313" key="2">
    <source>
        <dbReference type="Proteomes" id="UP000307720"/>
    </source>
</evidence>
<dbReference type="Proteomes" id="UP000307720">
    <property type="component" value="Unassembled WGS sequence"/>
</dbReference>
<name>A0AC61QX64_9FIRM</name>
<proteinExistence type="predicted"/>
<reference evidence="1" key="1">
    <citation type="submission" date="2019-04" db="EMBL/GenBank/DDBJ databases">
        <title>Microbes associate with the intestines of laboratory mice.</title>
        <authorList>
            <person name="Navarre W."/>
            <person name="Wong E."/>
            <person name="Huang K."/>
            <person name="Tropini C."/>
            <person name="Ng K."/>
            <person name="Yu B."/>
        </authorList>
    </citation>
    <scope>NUCLEOTIDE SEQUENCE</scope>
    <source>
        <strain evidence="1">NM72_1-8</strain>
    </source>
</reference>